<dbReference type="EMBL" id="BLXT01002860">
    <property type="protein sequence ID" value="GFN98590.1"/>
    <property type="molecule type" value="Genomic_DNA"/>
</dbReference>
<keyword evidence="2" id="KW-0695">RNA-directed DNA polymerase</keyword>
<keyword evidence="2" id="KW-0808">Transferase</keyword>
<dbReference type="Pfam" id="PF17921">
    <property type="entry name" value="Integrase_H2C2"/>
    <property type="match status" value="1"/>
</dbReference>
<accession>A0AAV3ZVN0</accession>
<evidence type="ECO:0000259" key="1">
    <source>
        <dbReference type="Pfam" id="PF17921"/>
    </source>
</evidence>
<evidence type="ECO:0000313" key="2">
    <source>
        <dbReference type="EMBL" id="GFN98590.1"/>
    </source>
</evidence>
<feature type="domain" description="Integrase zinc-binding" evidence="1">
    <location>
        <begin position="10"/>
        <end position="46"/>
    </location>
</feature>
<organism evidence="2 3">
    <name type="scientific">Plakobranchus ocellatus</name>
    <dbReference type="NCBI Taxonomy" id="259542"/>
    <lineage>
        <taxon>Eukaryota</taxon>
        <taxon>Metazoa</taxon>
        <taxon>Spiralia</taxon>
        <taxon>Lophotrochozoa</taxon>
        <taxon>Mollusca</taxon>
        <taxon>Gastropoda</taxon>
        <taxon>Heterobranchia</taxon>
        <taxon>Euthyneura</taxon>
        <taxon>Panpulmonata</taxon>
        <taxon>Sacoglossa</taxon>
        <taxon>Placobranchoidea</taxon>
        <taxon>Plakobranchidae</taxon>
        <taxon>Plakobranchus</taxon>
    </lineage>
</organism>
<comment type="caution">
    <text evidence="2">The sequence shown here is derived from an EMBL/GenBank/DDBJ whole genome shotgun (WGS) entry which is preliminary data.</text>
</comment>
<proteinExistence type="predicted"/>
<name>A0AAV3ZVN0_9GAST</name>
<dbReference type="InterPro" id="IPR041588">
    <property type="entry name" value="Integrase_H2C2"/>
</dbReference>
<keyword evidence="2" id="KW-0548">Nucleotidyltransferase</keyword>
<dbReference type="Proteomes" id="UP000735302">
    <property type="component" value="Unassembled WGS sequence"/>
</dbReference>
<protein>
    <submittedName>
        <fullName evidence="2">Reverse transcriptase</fullName>
    </submittedName>
</protein>
<dbReference type="GO" id="GO:0003964">
    <property type="term" value="F:RNA-directed DNA polymerase activity"/>
    <property type="evidence" value="ECO:0007669"/>
    <property type="project" value="UniProtKB-KW"/>
</dbReference>
<reference evidence="2 3" key="1">
    <citation type="journal article" date="2021" name="Elife">
        <title>Chloroplast acquisition without the gene transfer in kleptoplastic sea slugs, Plakobranchus ocellatus.</title>
        <authorList>
            <person name="Maeda T."/>
            <person name="Takahashi S."/>
            <person name="Yoshida T."/>
            <person name="Shimamura S."/>
            <person name="Takaki Y."/>
            <person name="Nagai Y."/>
            <person name="Toyoda A."/>
            <person name="Suzuki Y."/>
            <person name="Arimoto A."/>
            <person name="Ishii H."/>
            <person name="Satoh N."/>
            <person name="Nishiyama T."/>
            <person name="Hasebe M."/>
            <person name="Maruyama T."/>
            <person name="Minagawa J."/>
            <person name="Obokata J."/>
            <person name="Shigenobu S."/>
        </authorList>
    </citation>
    <scope>NUCLEOTIDE SEQUENCE [LARGE SCALE GENOMIC DNA]</scope>
</reference>
<sequence length="100" mass="11387">MKQLVLPESNVMSVAHDSCTGEHLGIRRTKDMVLRNFYWLDVDGDIGEKVVISSRGSGTPPLAKVMYLWMLIMYYFSARRGHIFTLEVQNFASLRGSLHP</sequence>
<gene>
    <name evidence="2" type="ORF">PoB_002509600</name>
</gene>
<keyword evidence="3" id="KW-1185">Reference proteome</keyword>
<dbReference type="AlphaFoldDB" id="A0AAV3ZVN0"/>
<evidence type="ECO:0000313" key="3">
    <source>
        <dbReference type="Proteomes" id="UP000735302"/>
    </source>
</evidence>